<dbReference type="EMBL" id="JBFBVU010000019">
    <property type="protein sequence ID" value="MEV8467885.1"/>
    <property type="molecule type" value="Genomic_DNA"/>
</dbReference>
<proteinExistence type="predicted"/>
<reference evidence="2 3" key="1">
    <citation type="submission" date="2024-07" db="EMBL/GenBank/DDBJ databases">
        <authorList>
            <person name="Kang M."/>
        </authorList>
    </citation>
    <scope>NUCLEOTIDE SEQUENCE [LARGE SCALE GENOMIC DNA]</scope>
    <source>
        <strain evidence="2 3">DFM31</strain>
    </source>
</reference>
<keyword evidence="1" id="KW-1133">Transmembrane helix</keyword>
<keyword evidence="1" id="KW-0472">Membrane</keyword>
<name>A0ABV3L8I1_9RHOB</name>
<accession>A0ABV3L8I1</accession>
<feature type="transmembrane region" description="Helical" evidence="1">
    <location>
        <begin position="34"/>
        <end position="51"/>
    </location>
</feature>
<dbReference type="RefSeq" id="WP_366193795.1">
    <property type="nucleotide sequence ID" value="NZ_JBFBVU010000019.1"/>
</dbReference>
<dbReference type="Proteomes" id="UP001553161">
    <property type="component" value="Unassembled WGS sequence"/>
</dbReference>
<keyword evidence="1" id="KW-0812">Transmembrane</keyword>
<evidence type="ECO:0000313" key="3">
    <source>
        <dbReference type="Proteomes" id="UP001553161"/>
    </source>
</evidence>
<sequence>MDTIAMTYYAVICAALSLLSPAIGGVIPRVVAGVVVGMAAAAGLPTVKAMLGL</sequence>
<gene>
    <name evidence="2" type="ORF">AB0T83_13990</name>
</gene>
<evidence type="ECO:0000313" key="2">
    <source>
        <dbReference type="EMBL" id="MEV8467885.1"/>
    </source>
</evidence>
<keyword evidence="3" id="KW-1185">Reference proteome</keyword>
<evidence type="ECO:0000256" key="1">
    <source>
        <dbReference type="SAM" id="Phobius"/>
    </source>
</evidence>
<comment type="caution">
    <text evidence="2">The sequence shown here is derived from an EMBL/GenBank/DDBJ whole genome shotgun (WGS) entry which is preliminary data.</text>
</comment>
<organism evidence="2 3">
    <name type="scientific">Meridianimarinicoccus marinus</name>
    <dbReference type="NCBI Taxonomy" id="3231483"/>
    <lineage>
        <taxon>Bacteria</taxon>
        <taxon>Pseudomonadati</taxon>
        <taxon>Pseudomonadota</taxon>
        <taxon>Alphaproteobacteria</taxon>
        <taxon>Rhodobacterales</taxon>
        <taxon>Paracoccaceae</taxon>
        <taxon>Meridianimarinicoccus</taxon>
    </lineage>
</organism>
<protein>
    <submittedName>
        <fullName evidence="2">Uncharacterized protein</fullName>
    </submittedName>
</protein>